<protein>
    <submittedName>
        <fullName evidence="4">SDR family NAD(P)-dependent oxidoreductase</fullName>
    </submittedName>
</protein>
<keyword evidence="5" id="KW-1185">Reference proteome</keyword>
<dbReference type="PROSITE" id="PS00061">
    <property type="entry name" value="ADH_SHORT"/>
    <property type="match status" value="1"/>
</dbReference>
<dbReference type="EMBL" id="SMLD01000011">
    <property type="protein sequence ID" value="TDE57992.1"/>
    <property type="molecule type" value="Genomic_DNA"/>
</dbReference>
<dbReference type="Gene3D" id="3.40.50.720">
    <property type="entry name" value="NAD(P)-binding Rossmann-like Domain"/>
    <property type="match status" value="1"/>
</dbReference>
<keyword evidence="2" id="KW-0560">Oxidoreductase</keyword>
<dbReference type="PRINTS" id="PR00081">
    <property type="entry name" value="GDHRDH"/>
</dbReference>
<dbReference type="Proteomes" id="UP000295136">
    <property type="component" value="Unassembled WGS sequence"/>
</dbReference>
<dbReference type="PRINTS" id="PR00080">
    <property type="entry name" value="SDRFAMILY"/>
</dbReference>
<accession>A0A4R5FUW1</accession>
<dbReference type="RefSeq" id="WP_132628824.1">
    <property type="nucleotide sequence ID" value="NZ_SMLD01000011.1"/>
</dbReference>
<dbReference type="InterPro" id="IPR020904">
    <property type="entry name" value="Sc_DH/Rdtase_CS"/>
</dbReference>
<comment type="caution">
    <text evidence="4">The sequence shown here is derived from an EMBL/GenBank/DDBJ whole genome shotgun (WGS) entry which is preliminary data.</text>
</comment>
<dbReference type="AlphaFoldDB" id="A0A4R5FUW1"/>
<organism evidence="4 5">
    <name type="scientific">Nonomuraea mesophila</name>
    <dbReference type="NCBI Taxonomy" id="2530382"/>
    <lineage>
        <taxon>Bacteria</taxon>
        <taxon>Bacillati</taxon>
        <taxon>Actinomycetota</taxon>
        <taxon>Actinomycetes</taxon>
        <taxon>Streptosporangiales</taxon>
        <taxon>Streptosporangiaceae</taxon>
        <taxon>Nonomuraea</taxon>
    </lineage>
</organism>
<evidence type="ECO:0000313" key="4">
    <source>
        <dbReference type="EMBL" id="TDE57992.1"/>
    </source>
</evidence>
<dbReference type="Pfam" id="PF00106">
    <property type="entry name" value="adh_short"/>
    <property type="match status" value="1"/>
</dbReference>
<sequence length="308" mass="32211">MDQLAGTAAFITGGAQGIGLGIARALRGQGVRLALVDVDRDALRAAEVVLGAGPEVATFEFDVRDRSRFAEAAAEAERRLGPISVLCNNAGIVFPESVDDMTYDLWDLTLGINLGGVINGVQTFLPRMLERGTPAHIVNTASAAGLVAAVGYMYSTSKYAVVGLSESLRNQLQAAGAPVGVTVLCPGAVATKIASSTCRAFTEPGGAEGLSKARHRVERLTPKVEATLATYGVAPDHVGDLVLEAIREDRLYVHTDRAGIDLIKARTQALLDAMPTAPGPSGDFADFRASIHGENGSHRHAAEPTKEA</sequence>
<dbReference type="InterPro" id="IPR036291">
    <property type="entry name" value="NAD(P)-bd_dom_sf"/>
</dbReference>
<dbReference type="InterPro" id="IPR002347">
    <property type="entry name" value="SDR_fam"/>
</dbReference>
<dbReference type="CDD" id="cd05233">
    <property type="entry name" value="SDR_c"/>
    <property type="match status" value="1"/>
</dbReference>
<comment type="similarity">
    <text evidence="1 3">Belongs to the short-chain dehydrogenases/reductases (SDR) family.</text>
</comment>
<evidence type="ECO:0000313" key="5">
    <source>
        <dbReference type="Proteomes" id="UP000295136"/>
    </source>
</evidence>
<dbReference type="GO" id="GO:0016616">
    <property type="term" value="F:oxidoreductase activity, acting on the CH-OH group of donors, NAD or NADP as acceptor"/>
    <property type="evidence" value="ECO:0007669"/>
    <property type="project" value="TreeGrafter"/>
</dbReference>
<dbReference type="SUPFAM" id="SSF51735">
    <property type="entry name" value="NAD(P)-binding Rossmann-fold domains"/>
    <property type="match status" value="1"/>
</dbReference>
<dbReference type="PANTHER" id="PTHR24322:SF736">
    <property type="entry name" value="RETINOL DEHYDROGENASE 10"/>
    <property type="match status" value="1"/>
</dbReference>
<evidence type="ECO:0000256" key="1">
    <source>
        <dbReference type="ARBA" id="ARBA00006484"/>
    </source>
</evidence>
<evidence type="ECO:0000256" key="2">
    <source>
        <dbReference type="ARBA" id="ARBA00023002"/>
    </source>
</evidence>
<reference evidence="4 5" key="1">
    <citation type="submission" date="2019-03" db="EMBL/GenBank/DDBJ databases">
        <title>Draft genome sequences of novel Actinobacteria.</title>
        <authorList>
            <person name="Sahin N."/>
            <person name="Ay H."/>
            <person name="Saygin H."/>
        </authorList>
    </citation>
    <scope>NUCLEOTIDE SEQUENCE [LARGE SCALE GENOMIC DNA]</scope>
    <source>
        <strain evidence="4 5">6K102</strain>
    </source>
</reference>
<name>A0A4R5FUW1_9ACTN</name>
<evidence type="ECO:0000256" key="3">
    <source>
        <dbReference type="RuleBase" id="RU000363"/>
    </source>
</evidence>
<gene>
    <name evidence="4" type="ORF">E1295_06870</name>
</gene>
<proteinExistence type="inferred from homology"/>
<dbReference type="PANTHER" id="PTHR24322">
    <property type="entry name" value="PKSB"/>
    <property type="match status" value="1"/>
</dbReference>